<organism evidence="2 3">
    <name type="scientific">Vibrio gazogenes DSM 21264 = NBRC 103151</name>
    <dbReference type="NCBI Taxonomy" id="1123492"/>
    <lineage>
        <taxon>Bacteria</taxon>
        <taxon>Pseudomonadati</taxon>
        <taxon>Pseudomonadota</taxon>
        <taxon>Gammaproteobacteria</taxon>
        <taxon>Vibrionales</taxon>
        <taxon>Vibrionaceae</taxon>
        <taxon>Vibrio</taxon>
    </lineage>
</organism>
<feature type="coiled-coil region" evidence="1">
    <location>
        <begin position="7"/>
        <end position="53"/>
    </location>
</feature>
<sequence length="118" mass="13617">MSVKEQSQQLKNRLDKCKHKLEAARSRGDNEMITQFTDEIDALSKQINALKSKQEYDLNKERKRLSDLPFSREITREEQADIGKLKKSVKGLVLVHPTTKLGKAMRLEVMTGFAPRQF</sequence>
<dbReference type="RefSeq" id="WP_072957929.1">
    <property type="nucleotide sequence ID" value="NZ_FQUH01000006.1"/>
</dbReference>
<evidence type="ECO:0000313" key="2">
    <source>
        <dbReference type="EMBL" id="SHF19383.1"/>
    </source>
</evidence>
<name>A0A1M4ZMW5_VIBGA</name>
<gene>
    <name evidence="2" type="ORF">SAMN02745781_01676</name>
</gene>
<dbReference type="InterPro" id="IPR021230">
    <property type="entry name" value="DUF2810"/>
</dbReference>
<dbReference type="Proteomes" id="UP000184159">
    <property type="component" value="Unassembled WGS sequence"/>
</dbReference>
<reference evidence="3" key="1">
    <citation type="submission" date="2016-11" db="EMBL/GenBank/DDBJ databases">
        <authorList>
            <person name="Varghese N."/>
            <person name="Submissions S."/>
        </authorList>
    </citation>
    <scope>NUCLEOTIDE SEQUENCE [LARGE SCALE GENOMIC DNA]</scope>
    <source>
        <strain evidence="3">DSM 21264</strain>
    </source>
</reference>
<proteinExistence type="predicted"/>
<dbReference type="AlphaFoldDB" id="A0A1M4ZMW5"/>
<dbReference type="Gene3D" id="3.30.1370.150">
    <property type="entry name" value="Uncharacterised protein PF10928, DUF2810"/>
    <property type="match status" value="1"/>
</dbReference>
<accession>A0A1M4ZMW5</accession>
<keyword evidence="3" id="KW-1185">Reference proteome</keyword>
<protein>
    <recommendedName>
        <fullName evidence="4">Ribosome-associated protein</fullName>
    </recommendedName>
</protein>
<dbReference type="EMBL" id="FQUH01000006">
    <property type="protein sequence ID" value="SHF19383.1"/>
    <property type="molecule type" value="Genomic_DNA"/>
</dbReference>
<dbReference type="NCBIfam" id="NF008244">
    <property type="entry name" value="PRK11020.1"/>
    <property type="match status" value="1"/>
</dbReference>
<evidence type="ECO:0000313" key="3">
    <source>
        <dbReference type="Proteomes" id="UP000184159"/>
    </source>
</evidence>
<evidence type="ECO:0008006" key="4">
    <source>
        <dbReference type="Google" id="ProtNLM"/>
    </source>
</evidence>
<dbReference type="Pfam" id="PF10928">
    <property type="entry name" value="DUF2810"/>
    <property type="match status" value="1"/>
</dbReference>
<evidence type="ECO:0000256" key="1">
    <source>
        <dbReference type="SAM" id="Coils"/>
    </source>
</evidence>
<keyword evidence="1" id="KW-0175">Coiled coil</keyword>